<reference evidence="2 5" key="2">
    <citation type="submission" date="2021-03" db="EMBL/GenBank/DDBJ databases">
        <title>Whole genome shotgun sequence of Salinispora arenicola NBRC 105043.</title>
        <authorList>
            <person name="Komaki H."/>
            <person name="Tamura T."/>
        </authorList>
    </citation>
    <scope>NUCLEOTIDE SEQUENCE [LARGE SCALE GENOMIC DNA]</scope>
    <source>
        <strain evidence="2 5">NBRC 105043</strain>
    </source>
</reference>
<dbReference type="GeneID" id="93771299"/>
<sequence length="187" mass="20059">MTAPPIQRIFHHQLIWQLTDQTFHRAARMIALAAEHRFGPFGAVVGVAHGGVPLATLTAGILRLPQYAIAARHNPTSEPYEQATGHVQVDTAALTETLNGTRLPGTVLLVDDICGSAATLAAAAPTLRPFLAPPHRIVTAVLCRNTGAAADPDLWVWDVSDWVIFPWEDLPPRPTVALPAPTGIRTP</sequence>
<dbReference type="Pfam" id="PF00156">
    <property type="entry name" value="Pribosyltran"/>
    <property type="match status" value="1"/>
</dbReference>
<dbReference type="Gene3D" id="3.40.50.2020">
    <property type="match status" value="1"/>
</dbReference>
<dbReference type="RefSeq" id="WP_142116343.1">
    <property type="nucleotide sequence ID" value="NZ_BOQM01000030.1"/>
</dbReference>
<evidence type="ECO:0000313" key="2">
    <source>
        <dbReference type="EMBL" id="GIM87099.1"/>
    </source>
</evidence>
<protein>
    <recommendedName>
        <fullName evidence="1">Phosphoribosyltransferase domain-containing protein</fullName>
    </recommendedName>
</protein>
<feature type="domain" description="Phosphoribosyltransferase" evidence="1">
    <location>
        <begin position="41"/>
        <end position="167"/>
    </location>
</feature>
<dbReference type="EMBL" id="BOQM01000030">
    <property type="protein sequence ID" value="GIM87099.1"/>
    <property type="molecule type" value="Genomic_DNA"/>
</dbReference>
<evidence type="ECO:0000313" key="4">
    <source>
        <dbReference type="Proteomes" id="UP000315983"/>
    </source>
</evidence>
<evidence type="ECO:0000259" key="1">
    <source>
        <dbReference type="Pfam" id="PF00156"/>
    </source>
</evidence>
<accession>A0A542XM30</accession>
<dbReference type="EMBL" id="VFOL01000001">
    <property type="protein sequence ID" value="TQL36907.1"/>
    <property type="molecule type" value="Genomic_DNA"/>
</dbReference>
<dbReference type="CDD" id="cd06223">
    <property type="entry name" value="PRTases_typeI"/>
    <property type="match status" value="1"/>
</dbReference>
<dbReference type="AlphaFoldDB" id="A0A542XM30"/>
<dbReference type="Proteomes" id="UP000677457">
    <property type="component" value="Unassembled WGS sequence"/>
</dbReference>
<organism evidence="3 4">
    <name type="scientific">Salinispora arenicola</name>
    <dbReference type="NCBI Taxonomy" id="168697"/>
    <lineage>
        <taxon>Bacteria</taxon>
        <taxon>Bacillati</taxon>
        <taxon>Actinomycetota</taxon>
        <taxon>Actinomycetes</taxon>
        <taxon>Micromonosporales</taxon>
        <taxon>Micromonosporaceae</taxon>
        <taxon>Salinispora</taxon>
    </lineage>
</organism>
<proteinExistence type="predicted"/>
<name>A0A542XM30_SALAC</name>
<dbReference type="SUPFAM" id="SSF53271">
    <property type="entry name" value="PRTase-like"/>
    <property type="match status" value="1"/>
</dbReference>
<comment type="caution">
    <text evidence="3">The sequence shown here is derived from an EMBL/GenBank/DDBJ whole genome shotgun (WGS) entry which is preliminary data.</text>
</comment>
<dbReference type="InterPro" id="IPR029057">
    <property type="entry name" value="PRTase-like"/>
</dbReference>
<evidence type="ECO:0000313" key="3">
    <source>
        <dbReference type="EMBL" id="TQL36907.1"/>
    </source>
</evidence>
<dbReference type="Proteomes" id="UP000315983">
    <property type="component" value="Unassembled WGS sequence"/>
</dbReference>
<evidence type="ECO:0000313" key="5">
    <source>
        <dbReference type="Proteomes" id="UP000677457"/>
    </source>
</evidence>
<gene>
    <name evidence="3" type="ORF">FB564_2041</name>
    <name evidence="2" type="ORF">Sar04_38350</name>
</gene>
<reference evidence="3 4" key="1">
    <citation type="submission" date="2019-06" db="EMBL/GenBank/DDBJ databases">
        <title>Sequencing the genomes of 1000 actinobacteria strains.</title>
        <authorList>
            <person name="Klenk H.-P."/>
        </authorList>
    </citation>
    <scope>NUCLEOTIDE SEQUENCE [LARGE SCALE GENOMIC DNA]</scope>
    <source>
        <strain evidence="3 4">DSM 44819</strain>
    </source>
</reference>
<dbReference type="InterPro" id="IPR000836">
    <property type="entry name" value="PRTase_dom"/>
</dbReference>
<keyword evidence="5" id="KW-1185">Reference proteome</keyword>